<dbReference type="Gene3D" id="3.40.30.10">
    <property type="entry name" value="Glutaredoxin"/>
    <property type="match status" value="1"/>
</dbReference>
<dbReference type="GO" id="GO:0003756">
    <property type="term" value="F:protein disulfide isomerase activity"/>
    <property type="evidence" value="ECO:0007669"/>
    <property type="project" value="TreeGrafter"/>
</dbReference>
<sequence>MRKCYYLLQKKAFIVEFYSSWCGACIAYAPLYKLFAANVTIFFRRLQTWSPILQVTAVNCAEEINSKLCREHGIEAFPTLKYFKYSSTNKDDGKFFKGDSHDIVRLPLEVANLVHEDWSKQQPSEWPNFDFANDDASLAQLWQQVRNPDYIEMVVGSHPAKLAWAEMVNHASDGRIRVVSVTADNVEARRLGTSPSNLPKVYLFKRNDPTPVFISGDNAIYHEVSERIFTNLGSLPQVQIVDIMSAMHHMLKEEIPRKQHIEGERLKALKLWIHMLKKYVPGTTSIRRLFYRLDEWLKTQDQGISSEQWVDKVDLIQLRIEASGGLGNTLKNLKDPKLRLFSLLLEYATKKPSVFCKIPPLGRGLEKLQIG</sequence>
<dbReference type="PANTHER" id="PTHR22897:SF26">
    <property type="entry name" value="SULFHYDRYL OXIDASE"/>
    <property type="match status" value="1"/>
</dbReference>
<reference evidence="5" key="1">
    <citation type="submission" date="2017-02" db="UniProtKB">
        <authorList>
            <consortium name="WormBaseParasite"/>
        </authorList>
    </citation>
    <scope>IDENTIFICATION</scope>
</reference>
<dbReference type="PROSITE" id="PS51352">
    <property type="entry name" value="THIOREDOXIN_2"/>
    <property type="match status" value="1"/>
</dbReference>
<dbReference type="OrthoDB" id="5872005at2759"/>
<proteinExistence type="predicted"/>
<dbReference type="InterPro" id="IPR039798">
    <property type="entry name" value="Sulfhydryl_oxidase"/>
</dbReference>
<keyword evidence="4" id="KW-1185">Reference proteome</keyword>
<dbReference type="GO" id="GO:0000139">
    <property type="term" value="C:Golgi membrane"/>
    <property type="evidence" value="ECO:0007669"/>
    <property type="project" value="TreeGrafter"/>
</dbReference>
<evidence type="ECO:0000313" key="5">
    <source>
        <dbReference type="WBParaSite" id="EVEC_0001151801-mRNA-1"/>
    </source>
</evidence>
<dbReference type="Gene3D" id="1.20.120.1960">
    <property type="entry name" value="QSOX sulfhydryl oxidase domain"/>
    <property type="match status" value="1"/>
</dbReference>
<dbReference type="GO" id="GO:0016971">
    <property type="term" value="F:flavin-dependent sulfhydryl oxidase activity"/>
    <property type="evidence" value="ECO:0007669"/>
    <property type="project" value="InterPro"/>
</dbReference>
<dbReference type="EMBL" id="UXUI01011233">
    <property type="protein sequence ID" value="VDD96066.1"/>
    <property type="molecule type" value="Genomic_DNA"/>
</dbReference>
<gene>
    <name evidence="3" type="ORF">EVEC_LOCUS10817</name>
</gene>
<dbReference type="Pfam" id="PF00085">
    <property type="entry name" value="Thioredoxin"/>
    <property type="match status" value="1"/>
</dbReference>
<dbReference type="SUPFAM" id="SSF52833">
    <property type="entry name" value="Thioredoxin-like"/>
    <property type="match status" value="1"/>
</dbReference>
<dbReference type="STRING" id="51028.A0A0N4VKX1"/>
<organism evidence="5">
    <name type="scientific">Enterobius vermicularis</name>
    <name type="common">Human pinworm</name>
    <dbReference type="NCBI Taxonomy" id="51028"/>
    <lineage>
        <taxon>Eukaryota</taxon>
        <taxon>Metazoa</taxon>
        <taxon>Ecdysozoa</taxon>
        <taxon>Nematoda</taxon>
        <taxon>Chromadorea</taxon>
        <taxon>Rhabditida</taxon>
        <taxon>Spirurina</taxon>
        <taxon>Oxyuridomorpha</taxon>
        <taxon>Oxyuroidea</taxon>
        <taxon>Oxyuridae</taxon>
        <taxon>Enterobius</taxon>
    </lineage>
</organism>
<dbReference type="PANTHER" id="PTHR22897">
    <property type="entry name" value="QUIESCIN Q6-RELATED SULFHYDRYL OXIDASE"/>
    <property type="match status" value="1"/>
</dbReference>
<accession>A0A0N4VKX1</accession>
<evidence type="ECO:0000313" key="4">
    <source>
        <dbReference type="Proteomes" id="UP000274131"/>
    </source>
</evidence>
<dbReference type="InterPro" id="IPR013766">
    <property type="entry name" value="Thioredoxin_domain"/>
</dbReference>
<reference evidence="3 4" key="2">
    <citation type="submission" date="2018-10" db="EMBL/GenBank/DDBJ databases">
        <authorList>
            <consortium name="Pathogen Informatics"/>
        </authorList>
    </citation>
    <scope>NUCLEOTIDE SEQUENCE [LARGE SCALE GENOMIC DNA]</scope>
</reference>
<evidence type="ECO:0000259" key="2">
    <source>
        <dbReference type="PROSITE" id="PS51352"/>
    </source>
</evidence>
<dbReference type="GO" id="GO:0006457">
    <property type="term" value="P:protein folding"/>
    <property type="evidence" value="ECO:0007669"/>
    <property type="project" value="TreeGrafter"/>
</dbReference>
<dbReference type="GO" id="GO:0005615">
    <property type="term" value="C:extracellular space"/>
    <property type="evidence" value="ECO:0007669"/>
    <property type="project" value="TreeGrafter"/>
</dbReference>
<dbReference type="Pfam" id="PF18371">
    <property type="entry name" value="FAD_SOX"/>
    <property type="match status" value="1"/>
</dbReference>
<dbReference type="InterPro" id="IPR040986">
    <property type="entry name" value="QSOX_FAD-bd_dom"/>
</dbReference>
<name>A0A0N4VKX1_ENTVE</name>
<dbReference type="Proteomes" id="UP000274131">
    <property type="component" value="Unassembled WGS sequence"/>
</dbReference>
<dbReference type="InterPro" id="IPR042568">
    <property type="entry name" value="QSOX_FAD-bd_sf"/>
</dbReference>
<dbReference type="WBParaSite" id="EVEC_0001151801-mRNA-1">
    <property type="protein sequence ID" value="EVEC_0001151801-mRNA-1"/>
    <property type="gene ID" value="EVEC_0001151801"/>
</dbReference>
<dbReference type="AlphaFoldDB" id="A0A0N4VKX1"/>
<evidence type="ECO:0000313" key="3">
    <source>
        <dbReference type="EMBL" id="VDD96066.1"/>
    </source>
</evidence>
<feature type="domain" description="Thioredoxin" evidence="2">
    <location>
        <begin position="1"/>
        <end position="147"/>
    </location>
</feature>
<comment type="catalytic activity">
    <reaction evidence="1">
        <text>2 R'C(R)SH + O2 = R'C(R)S-S(R)CR' + H2O2</text>
        <dbReference type="Rhea" id="RHEA:17357"/>
        <dbReference type="ChEBI" id="CHEBI:15379"/>
        <dbReference type="ChEBI" id="CHEBI:16240"/>
        <dbReference type="ChEBI" id="CHEBI:16520"/>
        <dbReference type="ChEBI" id="CHEBI:17412"/>
        <dbReference type="EC" id="1.8.3.2"/>
    </reaction>
</comment>
<dbReference type="InterPro" id="IPR036249">
    <property type="entry name" value="Thioredoxin-like_sf"/>
</dbReference>
<protein>
    <submittedName>
        <fullName evidence="5">Thioredoxin domain-containing protein</fullName>
    </submittedName>
</protein>
<dbReference type="PRINTS" id="PR00421">
    <property type="entry name" value="THIOREDOXIN"/>
</dbReference>
<evidence type="ECO:0000256" key="1">
    <source>
        <dbReference type="ARBA" id="ARBA00048864"/>
    </source>
</evidence>